<feature type="transmembrane region" description="Helical" evidence="6">
    <location>
        <begin position="44"/>
        <end position="70"/>
    </location>
</feature>
<keyword evidence="5 6" id="KW-0472">Membrane</keyword>
<keyword evidence="8" id="KW-1185">Reference proteome</keyword>
<dbReference type="InterPro" id="IPR001123">
    <property type="entry name" value="LeuE-type"/>
</dbReference>
<comment type="subcellular location">
    <subcellularLocation>
        <location evidence="1">Cell membrane</location>
        <topology evidence="1">Multi-pass membrane protein</topology>
    </subcellularLocation>
</comment>
<sequence>MDFIPTLPVLLTFSAATLLLALTPGPDMTLSINKALRHGKGAGLMVLAGTNLGLCVHTLLVAFGVSALIIASPAAFFILKTGGAAYLFWLAVMAIRKGNNFVLEAEATPQRQKGQLRAAMASGFWVNILNPKIIIFFMTFLPQFVEASDPNVTGKLIFLGFTFIAVALLPTIAIVLAAHQLSGWLMAHKKTLRLIDYLFASVFSLFAVKILLTQGR</sequence>
<keyword evidence="3 6" id="KW-0812">Transmembrane</keyword>
<evidence type="ECO:0000313" key="8">
    <source>
        <dbReference type="Proteomes" id="UP000295097"/>
    </source>
</evidence>
<dbReference type="GO" id="GO:0005886">
    <property type="term" value="C:plasma membrane"/>
    <property type="evidence" value="ECO:0007669"/>
    <property type="project" value="UniProtKB-SubCell"/>
</dbReference>
<comment type="caution">
    <text evidence="7">The sequence shown here is derived from an EMBL/GenBank/DDBJ whole genome shotgun (WGS) entry which is preliminary data.</text>
</comment>
<name>A0A4R3NZV7_9HYPH</name>
<dbReference type="PANTHER" id="PTHR30086:SF20">
    <property type="entry name" value="ARGININE EXPORTER PROTEIN ARGO-RELATED"/>
    <property type="match status" value="1"/>
</dbReference>
<dbReference type="PANTHER" id="PTHR30086">
    <property type="entry name" value="ARGININE EXPORTER PROTEIN ARGO"/>
    <property type="match status" value="1"/>
</dbReference>
<protein>
    <submittedName>
        <fullName evidence="7">Threonine/homoserine/homoserine lactone efflux protein</fullName>
    </submittedName>
</protein>
<evidence type="ECO:0000256" key="6">
    <source>
        <dbReference type="SAM" id="Phobius"/>
    </source>
</evidence>
<proteinExistence type="predicted"/>
<feature type="transmembrane region" description="Helical" evidence="6">
    <location>
        <begin position="116"/>
        <end position="137"/>
    </location>
</feature>
<feature type="transmembrane region" description="Helical" evidence="6">
    <location>
        <begin position="157"/>
        <end position="182"/>
    </location>
</feature>
<evidence type="ECO:0000256" key="1">
    <source>
        <dbReference type="ARBA" id="ARBA00004651"/>
    </source>
</evidence>
<evidence type="ECO:0000313" key="7">
    <source>
        <dbReference type="EMBL" id="TCT41751.1"/>
    </source>
</evidence>
<feature type="transmembrane region" description="Helical" evidence="6">
    <location>
        <begin position="6"/>
        <end position="23"/>
    </location>
</feature>
<dbReference type="Proteomes" id="UP000295097">
    <property type="component" value="Unassembled WGS sequence"/>
</dbReference>
<dbReference type="AlphaFoldDB" id="A0A4R3NZV7"/>
<keyword evidence="4 6" id="KW-1133">Transmembrane helix</keyword>
<evidence type="ECO:0000256" key="3">
    <source>
        <dbReference type="ARBA" id="ARBA00022692"/>
    </source>
</evidence>
<dbReference type="EMBL" id="SMAR01000006">
    <property type="protein sequence ID" value="TCT41751.1"/>
    <property type="molecule type" value="Genomic_DNA"/>
</dbReference>
<feature type="transmembrane region" description="Helical" evidence="6">
    <location>
        <begin position="194"/>
        <end position="212"/>
    </location>
</feature>
<dbReference type="RefSeq" id="WP_132309477.1">
    <property type="nucleotide sequence ID" value="NZ_SMAR01000006.1"/>
</dbReference>
<dbReference type="Pfam" id="PF01810">
    <property type="entry name" value="LysE"/>
    <property type="match status" value="1"/>
</dbReference>
<evidence type="ECO:0000256" key="2">
    <source>
        <dbReference type="ARBA" id="ARBA00022475"/>
    </source>
</evidence>
<evidence type="ECO:0000256" key="4">
    <source>
        <dbReference type="ARBA" id="ARBA00022989"/>
    </source>
</evidence>
<keyword evidence="2" id="KW-1003">Cell membrane</keyword>
<dbReference type="GO" id="GO:0015171">
    <property type="term" value="F:amino acid transmembrane transporter activity"/>
    <property type="evidence" value="ECO:0007669"/>
    <property type="project" value="TreeGrafter"/>
</dbReference>
<dbReference type="OrthoDB" id="9804822at2"/>
<evidence type="ECO:0000256" key="5">
    <source>
        <dbReference type="ARBA" id="ARBA00023136"/>
    </source>
</evidence>
<dbReference type="PIRSF" id="PIRSF006324">
    <property type="entry name" value="LeuE"/>
    <property type="match status" value="1"/>
</dbReference>
<feature type="transmembrane region" description="Helical" evidence="6">
    <location>
        <begin position="76"/>
        <end position="95"/>
    </location>
</feature>
<accession>A0A4R3NZV7</accession>
<reference evidence="7 8" key="1">
    <citation type="submission" date="2019-03" db="EMBL/GenBank/DDBJ databases">
        <title>Freshwater and sediment microbial communities from various areas in North America, analyzing microbe dynamics in response to fracking.</title>
        <authorList>
            <person name="Lamendella R."/>
        </authorList>
    </citation>
    <scope>NUCLEOTIDE SEQUENCE [LARGE SCALE GENOMIC DNA]</scope>
    <source>
        <strain evidence="7 8">175.2</strain>
    </source>
</reference>
<organism evidence="7 8">
    <name type="scientific">Martelella mediterranea</name>
    <dbReference type="NCBI Taxonomy" id="293089"/>
    <lineage>
        <taxon>Bacteria</taxon>
        <taxon>Pseudomonadati</taxon>
        <taxon>Pseudomonadota</taxon>
        <taxon>Alphaproteobacteria</taxon>
        <taxon>Hyphomicrobiales</taxon>
        <taxon>Aurantimonadaceae</taxon>
        <taxon>Martelella</taxon>
    </lineage>
</organism>
<gene>
    <name evidence="7" type="ORF">EDC90_10068</name>
</gene>